<evidence type="ECO:0000313" key="1">
    <source>
        <dbReference type="EMBL" id="KAK0410331.1"/>
    </source>
</evidence>
<dbReference type="Proteomes" id="UP001175271">
    <property type="component" value="Unassembled WGS sequence"/>
</dbReference>
<comment type="caution">
    <text evidence="1">The sequence shown here is derived from an EMBL/GenBank/DDBJ whole genome shotgun (WGS) entry which is preliminary data.</text>
</comment>
<proteinExistence type="predicted"/>
<keyword evidence="2" id="KW-1185">Reference proteome</keyword>
<dbReference type="AlphaFoldDB" id="A0AA39HQR7"/>
<gene>
    <name evidence="1" type="ORF">QR680_005069</name>
</gene>
<name>A0AA39HQR7_9BILA</name>
<protein>
    <submittedName>
        <fullName evidence="1">Uncharacterized protein</fullName>
    </submittedName>
</protein>
<organism evidence="1 2">
    <name type="scientific">Steinernema hermaphroditum</name>
    <dbReference type="NCBI Taxonomy" id="289476"/>
    <lineage>
        <taxon>Eukaryota</taxon>
        <taxon>Metazoa</taxon>
        <taxon>Ecdysozoa</taxon>
        <taxon>Nematoda</taxon>
        <taxon>Chromadorea</taxon>
        <taxon>Rhabditida</taxon>
        <taxon>Tylenchina</taxon>
        <taxon>Panagrolaimomorpha</taxon>
        <taxon>Strongyloidoidea</taxon>
        <taxon>Steinernematidae</taxon>
        <taxon>Steinernema</taxon>
    </lineage>
</organism>
<sequence>MGTSISHYPATPSNYPVFSLTIRAHDKIKVIDANVAVVNIVRQNLRSHYGKIQNEWVGNDGGTCFKLSGFPFCKTGGFNLSVKTKHFFVELISELYRTGWKLWLNSDLSRMYDFSTLFFHQSPSAPTNFSLCCLSLSSYDKFQLIDAPEVLYDALLSCVGNLLQAKNVHDHCLEVKMYGNLWHNCNFSESTNARTLLLNIIRTFRQYSYAFFGTVNLKGTADSIFFINEGVSLPQEQYCVISLNAKDRLRLIDCPKNLIDMAAQMIVERWPGGLQDSSKDGECVEYKMKGYPWYAFGRDAAVTSRQFVTTLLQESVRRGWAVMTSLDVSRKPSDKAVFVMRSCASMPIPHFCIAPADRDKIRIIGADDLMERLVADVIKQAWTPGIQDQSKDCNSLELKLRGYPWQCYSFSDSFALARIMMTRILTALEERGWSAICSADVSAKFISNSDNRSHDHPCDVHSWFIAQTSLISAQAGPSSSFSPEPFGFAPPSYKEAMYS</sequence>
<evidence type="ECO:0000313" key="2">
    <source>
        <dbReference type="Proteomes" id="UP001175271"/>
    </source>
</evidence>
<dbReference type="PANTHER" id="PTHR38696:SF1">
    <property type="entry name" value="MEDIATOR OF RNA POLYMERASE II TRANSCRIPTION SUBUNIT 13"/>
    <property type="match status" value="1"/>
</dbReference>
<reference evidence="1" key="1">
    <citation type="submission" date="2023-06" db="EMBL/GenBank/DDBJ databases">
        <title>Genomic analysis of the entomopathogenic nematode Steinernema hermaphroditum.</title>
        <authorList>
            <person name="Schwarz E.M."/>
            <person name="Heppert J.K."/>
            <person name="Baniya A."/>
            <person name="Schwartz H.T."/>
            <person name="Tan C.-H."/>
            <person name="Antoshechkin I."/>
            <person name="Sternberg P.W."/>
            <person name="Goodrich-Blair H."/>
            <person name="Dillman A.R."/>
        </authorList>
    </citation>
    <scope>NUCLEOTIDE SEQUENCE</scope>
    <source>
        <strain evidence="1">PS9179</strain>
        <tissue evidence="1">Whole animal</tissue>
    </source>
</reference>
<dbReference type="PANTHER" id="PTHR38696">
    <property type="entry name" value="MEDIATOR OF RNA POLYMERASE II TRANSCRIPTION SUBUNIT 13"/>
    <property type="match status" value="1"/>
</dbReference>
<dbReference type="EMBL" id="JAUCMV010000003">
    <property type="protein sequence ID" value="KAK0410331.1"/>
    <property type="molecule type" value="Genomic_DNA"/>
</dbReference>
<accession>A0AA39HQR7</accession>